<evidence type="ECO:0000313" key="3">
    <source>
        <dbReference type="EMBL" id="GII90555.1"/>
    </source>
</evidence>
<evidence type="ECO:0000259" key="2">
    <source>
        <dbReference type="Pfam" id="PF20434"/>
    </source>
</evidence>
<dbReference type="InterPro" id="IPR029058">
    <property type="entry name" value="AB_hydrolase_fold"/>
</dbReference>
<comment type="caution">
    <text evidence="3">The sequence shown here is derived from an EMBL/GenBank/DDBJ whole genome shotgun (WGS) entry which is preliminary data.</text>
</comment>
<proteinExistence type="predicted"/>
<feature type="domain" description="BD-FAE-like" evidence="2">
    <location>
        <begin position="136"/>
        <end position="306"/>
    </location>
</feature>
<dbReference type="AlphaFoldDB" id="A0A919V331"/>
<evidence type="ECO:0000256" key="1">
    <source>
        <dbReference type="ARBA" id="ARBA00022801"/>
    </source>
</evidence>
<dbReference type="Pfam" id="PF20434">
    <property type="entry name" value="BD-FAE"/>
    <property type="match status" value="1"/>
</dbReference>
<accession>A0A919V331</accession>
<evidence type="ECO:0000313" key="4">
    <source>
        <dbReference type="Proteomes" id="UP000606172"/>
    </source>
</evidence>
<protein>
    <recommendedName>
        <fullName evidence="2">BD-FAE-like domain-containing protein</fullName>
    </recommendedName>
</protein>
<reference evidence="3" key="1">
    <citation type="submission" date="2021-01" db="EMBL/GenBank/DDBJ databases">
        <title>Whole genome shotgun sequence of Sinosporangium siamense NBRC 109515.</title>
        <authorList>
            <person name="Komaki H."/>
            <person name="Tamura T."/>
        </authorList>
    </citation>
    <scope>NUCLEOTIDE SEQUENCE</scope>
    <source>
        <strain evidence="3">NBRC 109515</strain>
    </source>
</reference>
<dbReference type="GO" id="GO:0016787">
    <property type="term" value="F:hydrolase activity"/>
    <property type="evidence" value="ECO:0007669"/>
    <property type="project" value="UniProtKB-KW"/>
</dbReference>
<name>A0A919V331_9ACTN</name>
<dbReference type="PANTHER" id="PTHR48081">
    <property type="entry name" value="AB HYDROLASE SUPERFAMILY PROTEIN C4A8.06C"/>
    <property type="match status" value="1"/>
</dbReference>
<gene>
    <name evidence="3" type="ORF">Ssi02_07860</name>
</gene>
<dbReference type="Gene3D" id="3.40.50.1820">
    <property type="entry name" value="alpha/beta hydrolase"/>
    <property type="match status" value="1"/>
</dbReference>
<dbReference type="InterPro" id="IPR050300">
    <property type="entry name" value="GDXG_lipolytic_enzyme"/>
</dbReference>
<organism evidence="3 4">
    <name type="scientific">Sinosporangium siamense</name>
    <dbReference type="NCBI Taxonomy" id="1367973"/>
    <lineage>
        <taxon>Bacteria</taxon>
        <taxon>Bacillati</taxon>
        <taxon>Actinomycetota</taxon>
        <taxon>Actinomycetes</taxon>
        <taxon>Streptosporangiales</taxon>
        <taxon>Streptosporangiaceae</taxon>
        <taxon>Sinosporangium</taxon>
    </lineage>
</organism>
<keyword evidence="1" id="KW-0378">Hydrolase</keyword>
<dbReference type="SUPFAM" id="SSF53474">
    <property type="entry name" value="alpha/beta-Hydrolases"/>
    <property type="match status" value="1"/>
</dbReference>
<keyword evidence="4" id="KW-1185">Reference proteome</keyword>
<sequence length="360" mass="38127">MVVGSEVVADPISLGEIAEREFAALGVSGWVVPVSTPDEALKAIPAGAAVVVPGPDPELRRLMTEPRPANPVTEAVPGVVWLDIHRTGPVTVPHGDAHVYGRGINGLSWAIRHAVHRLQHPARRVPYGTHPDQWGDLRLPRETDRPVPAVAVIHGGYWRSVWAADLTDALCADLADKGFAAWNIEYRRPDLHGWDATTADVAAALAAMHELDAPLDLGRVAVAGHSAGGQLALRAAADGARVALTVSLAGVLDLAEFDRRYVSSGAVAGALGGSVDELPEVYRRSSPLERLPIGVPTVVVQGTHDDPDLIDASRRYVRAADAAGDDVTHLEAAGDHFAVIDPSSALWESTIAEITRRLGQ</sequence>
<dbReference type="EMBL" id="BOOW01000006">
    <property type="protein sequence ID" value="GII90555.1"/>
    <property type="molecule type" value="Genomic_DNA"/>
</dbReference>
<dbReference type="InterPro" id="IPR049492">
    <property type="entry name" value="BD-FAE-like_dom"/>
</dbReference>
<dbReference type="Proteomes" id="UP000606172">
    <property type="component" value="Unassembled WGS sequence"/>
</dbReference>